<feature type="domain" description="DED" evidence="5">
    <location>
        <begin position="34"/>
        <end position="114"/>
    </location>
</feature>
<dbReference type="GO" id="GO:0042981">
    <property type="term" value="P:regulation of apoptotic process"/>
    <property type="evidence" value="ECO:0007669"/>
    <property type="project" value="InterPro"/>
</dbReference>
<keyword evidence="1" id="KW-0677">Repeat</keyword>
<sequence length="1295" mass="143412">MTVDRLGDLEEVLESLEELSLLGKLKKFEDKGKECKSLLLLISRALDCDERHLERLIDICRRKTSVYFGGNIVNVGALFKELESRRFLGFRHHDILKEILTEIEREDLLAEIEDFEKRRNKTDAFERNKAQVVALAKGVGGRLMGVLNIKTACKVARMGLMLFTLRELLNRCTTYDQLFNFFEDCVLPADTQLIDVREGCVCFTVQAVNRKGLTTLWQMYRDGTLKSRLYNLLVTDEMKNFAGGEENVELDVTIDEKEYEEALIELINATEGDGWTPQVIGRRLSDSVLSVGPKEGDASLTRLTQLEHTVRVLEERIEILERESRPPDEFWETASPMDEIPDEQAQYVNYQRLGIKHLSEDKWEYIKAYVDHIEVETESLITDTSDSVEKSETQSVTYEVWNSLHSAAKTGDITVIEAILSRGQDINFKDNDGITPLALAAACGRSEAVNYLLRKGADPFERCWFGRNSLHAASEAGNVANIQTLLSRGLEVNSRDHEGNTPLTTAVQFNRSEAITYLLEKGADTSTRDSHGRNALLIASRSGNVAIIEIVLSSGLDINSKIGKHDETSLAVAALSGKSEGVHYLLEKGADPSIKNLLGASTLHSAILGERGADSTLKSRLRRNAVHSAAKGGGVAVIQMILSRGLKINSKDRDGDTPLMVAAECGKIEAVHYPLEKRAARFIAGYRQRNLLHAAAKGANVAIIEAMSCFFHINSEDIFSETPLMIAASYGGTEAVQCLLEKGADPTLKGWCGRSALHFAVYCHGTNDLVANRPEVVGSGIDDLVQLLLQSCSIRVIGICERSKRSSAQALEALVPSPPQRVRRQSLGLDGCSSSSTQQPSLLHESLAAQPGSRAATLSPVQSQPPPAAPATDQLAALTSPVTDQLVSRVIDEVTKRLQPFLSNLRSIVQQAQSPPSRSSQAPAVSLSAEQSTSFQSFGHNIQGVQGHAAIQDTVEVPAVHDGVQSVLASLSEWIAQKKLHIDHSLHLLDDFLIVSPSPDLCKQQLDLFLKLCQYLGIPMALEKTIGPSSTISFAGIELDSVLMEARLPPDKLVKCQDLVSGFLRGRKVTLREIQSLTGLLNFSCTVVVPSRAFLRRLIDLTIGLRRPLFLIRLTQEVKADLKVWQQFLSGFNGRSFFLSVDWANSHHLKLYTDASDAIGFGAVFGGHELAPASWRHRNIAFLEFYPIVLSLHLWTHTIKNQRVLFFTDSEALVHLINKQTFRDKDLMLFVRKLVLVCLNYNICFKAKHVPGLQNKLADSLSRLQLQIFKQLAPAYMHKAPTVIPPHLQPLSWLQ</sequence>
<evidence type="ECO:0000256" key="4">
    <source>
        <dbReference type="SAM" id="MobiDB-lite"/>
    </source>
</evidence>
<dbReference type="InterPro" id="IPR002110">
    <property type="entry name" value="Ankyrin_rpt"/>
</dbReference>
<dbReference type="EMBL" id="LSMT01000015">
    <property type="protein sequence ID" value="PFX33087.1"/>
    <property type="molecule type" value="Genomic_DNA"/>
</dbReference>
<gene>
    <name evidence="6" type="primary">ankrd52</name>
    <name evidence="6" type="ORF">AWC38_SpisGene2010</name>
</gene>
<dbReference type="SUPFAM" id="SSF47986">
    <property type="entry name" value="DEATH domain"/>
    <property type="match status" value="1"/>
</dbReference>
<evidence type="ECO:0000256" key="2">
    <source>
        <dbReference type="ARBA" id="ARBA00023043"/>
    </source>
</evidence>
<dbReference type="InterPro" id="IPR036770">
    <property type="entry name" value="Ankyrin_rpt-contain_sf"/>
</dbReference>
<dbReference type="Proteomes" id="UP000225706">
    <property type="component" value="Unassembled WGS sequence"/>
</dbReference>
<dbReference type="SUPFAM" id="SSF56672">
    <property type="entry name" value="DNA/RNA polymerases"/>
    <property type="match status" value="1"/>
</dbReference>
<dbReference type="InterPro" id="IPR001875">
    <property type="entry name" value="DED_dom"/>
</dbReference>
<dbReference type="InterPro" id="IPR049341">
    <property type="entry name" value="TRADD-like_N"/>
</dbReference>
<feature type="repeat" description="ANK" evidence="3">
    <location>
        <begin position="498"/>
        <end position="530"/>
    </location>
</feature>
<name>A0A2B4SXD1_STYPI</name>
<evidence type="ECO:0000256" key="1">
    <source>
        <dbReference type="ARBA" id="ARBA00022737"/>
    </source>
</evidence>
<dbReference type="PROSITE" id="PS50168">
    <property type="entry name" value="DED"/>
    <property type="match status" value="1"/>
</dbReference>
<feature type="repeat" description="ANK" evidence="3">
    <location>
        <begin position="621"/>
        <end position="653"/>
    </location>
</feature>
<dbReference type="CDD" id="cd09275">
    <property type="entry name" value="RNase_HI_RT_DIRS1"/>
    <property type="match status" value="1"/>
</dbReference>
<dbReference type="PANTHER" id="PTHR24189">
    <property type="entry name" value="MYOTROPHIN"/>
    <property type="match status" value="1"/>
</dbReference>
<proteinExistence type="predicted"/>
<dbReference type="InterPro" id="IPR050745">
    <property type="entry name" value="Multifunctional_regulatory"/>
</dbReference>
<dbReference type="InterPro" id="IPR011029">
    <property type="entry name" value="DEATH-like_dom_sf"/>
</dbReference>
<keyword evidence="2 3" id="KW-0040">ANK repeat</keyword>
<dbReference type="PROSITE" id="PS50088">
    <property type="entry name" value="ANK_REPEAT"/>
    <property type="match status" value="8"/>
</dbReference>
<feature type="repeat" description="ANK" evidence="3">
    <location>
        <begin position="565"/>
        <end position="597"/>
    </location>
</feature>
<dbReference type="Gene3D" id="1.25.40.20">
    <property type="entry name" value="Ankyrin repeat-containing domain"/>
    <property type="match status" value="2"/>
</dbReference>
<comment type="caution">
    <text evidence="6">The sequence shown here is derived from an EMBL/GenBank/DDBJ whole genome shotgun (WGS) entry which is preliminary data.</text>
</comment>
<dbReference type="PANTHER" id="PTHR24189:SF50">
    <property type="entry name" value="ANKYRIN REPEAT AND SOCS BOX PROTEIN 2"/>
    <property type="match status" value="1"/>
</dbReference>
<feature type="repeat" description="ANK" evidence="3">
    <location>
        <begin position="531"/>
        <end position="563"/>
    </location>
</feature>
<feature type="compositionally biased region" description="Polar residues" evidence="4">
    <location>
        <begin position="832"/>
        <end position="841"/>
    </location>
</feature>
<dbReference type="Pfam" id="PF12796">
    <property type="entry name" value="Ank_2"/>
    <property type="match status" value="4"/>
</dbReference>
<dbReference type="Gene3D" id="1.10.533.10">
    <property type="entry name" value="Death Domain, Fas"/>
    <property type="match status" value="1"/>
</dbReference>
<evidence type="ECO:0000313" key="7">
    <source>
        <dbReference type="Proteomes" id="UP000225706"/>
    </source>
</evidence>
<evidence type="ECO:0000259" key="5">
    <source>
        <dbReference type="PROSITE" id="PS50168"/>
    </source>
</evidence>
<feature type="region of interest" description="Disordered" evidence="4">
    <location>
        <begin position="821"/>
        <end position="841"/>
    </location>
</feature>
<dbReference type="Pfam" id="PF00023">
    <property type="entry name" value="Ank"/>
    <property type="match status" value="1"/>
</dbReference>
<feature type="repeat" description="ANK" evidence="3">
    <location>
        <begin position="719"/>
        <end position="751"/>
    </location>
</feature>
<protein>
    <submittedName>
        <fullName evidence="6">Serine/threonine-protein phosphatase 6 regulatory ankyrin repeat subunit C</fullName>
    </submittedName>
</protein>
<reference evidence="7" key="1">
    <citation type="journal article" date="2017" name="bioRxiv">
        <title>Comparative analysis of the genomes of Stylophora pistillata and Acropora digitifera provides evidence for extensive differences between species of corals.</title>
        <authorList>
            <person name="Voolstra C.R."/>
            <person name="Li Y."/>
            <person name="Liew Y.J."/>
            <person name="Baumgarten S."/>
            <person name="Zoccola D."/>
            <person name="Flot J.-F."/>
            <person name="Tambutte S."/>
            <person name="Allemand D."/>
            <person name="Aranda M."/>
        </authorList>
    </citation>
    <scope>NUCLEOTIDE SEQUENCE [LARGE SCALE GENOMIC DNA]</scope>
</reference>
<dbReference type="SMART" id="SM00248">
    <property type="entry name" value="ANK"/>
    <property type="match status" value="10"/>
</dbReference>
<evidence type="ECO:0000256" key="3">
    <source>
        <dbReference type="PROSITE-ProRule" id="PRU00023"/>
    </source>
</evidence>
<organism evidence="6 7">
    <name type="scientific">Stylophora pistillata</name>
    <name type="common">Smooth cauliflower coral</name>
    <dbReference type="NCBI Taxonomy" id="50429"/>
    <lineage>
        <taxon>Eukaryota</taxon>
        <taxon>Metazoa</taxon>
        <taxon>Cnidaria</taxon>
        <taxon>Anthozoa</taxon>
        <taxon>Hexacorallia</taxon>
        <taxon>Scleractinia</taxon>
        <taxon>Astrocoeniina</taxon>
        <taxon>Pocilloporidae</taxon>
        <taxon>Stylophora</taxon>
    </lineage>
</organism>
<feature type="repeat" description="ANK" evidence="3">
    <location>
        <begin position="465"/>
        <end position="497"/>
    </location>
</feature>
<accession>A0A2B4SXD1</accession>
<evidence type="ECO:0000313" key="6">
    <source>
        <dbReference type="EMBL" id="PFX33087.1"/>
    </source>
</evidence>
<dbReference type="SUPFAM" id="SSF48403">
    <property type="entry name" value="Ankyrin repeat"/>
    <property type="match status" value="1"/>
</dbReference>
<feature type="region of interest" description="Disordered" evidence="4">
    <location>
        <begin position="853"/>
        <end position="873"/>
    </location>
</feature>
<dbReference type="PROSITE" id="PS50297">
    <property type="entry name" value="ANK_REP_REGION"/>
    <property type="match status" value="7"/>
</dbReference>
<dbReference type="Pfam" id="PF20694">
    <property type="entry name" value="TRADD-like_N"/>
    <property type="match status" value="1"/>
</dbReference>
<dbReference type="InterPro" id="IPR043502">
    <property type="entry name" value="DNA/RNA_pol_sf"/>
</dbReference>
<feature type="repeat" description="ANK" evidence="3">
    <location>
        <begin position="432"/>
        <end position="458"/>
    </location>
</feature>
<dbReference type="OrthoDB" id="10064489at2759"/>
<feature type="repeat" description="ANK" evidence="3">
    <location>
        <begin position="399"/>
        <end position="431"/>
    </location>
</feature>
<keyword evidence="7" id="KW-1185">Reference proteome</keyword>